<proteinExistence type="predicted"/>
<keyword evidence="1" id="KW-0238">DNA-binding</keyword>
<protein>
    <submittedName>
        <fullName evidence="1">DNA-binding protein</fullName>
    </submittedName>
</protein>
<dbReference type="AlphaFoldDB" id="A0A2V1INQ5"/>
<reference evidence="2" key="1">
    <citation type="submission" date="2018-02" db="EMBL/GenBank/DDBJ databases">
        <authorList>
            <person name="Clavel T."/>
            <person name="Strowig T."/>
        </authorList>
    </citation>
    <scope>NUCLEOTIDE SEQUENCE [LARGE SCALE GENOMIC DNA]</scope>
    <source>
        <strain evidence="2">DSM 103720</strain>
    </source>
</reference>
<evidence type="ECO:0000313" key="1">
    <source>
        <dbReference type="EMBL" id="PWB01566.1"/>
    </source>
</evidence>
<gene>
    <name evidence="1" type="ORF">C5O23_09375</name>
</gene>
<organism evidence="1 2">
    <name type="scientific">Duncaniella muris</name>
    <dbReference type="NCBI Taxonomy" id="2094150"/>
    <lineage>
        <taxon>Bacteria</taxon>
        <taxon>Pseudomonadati</taxon>
        <taxon>Bacteroidota</taxon>
        <taxon>Bacteroidia</taxon>
        <taxon>Bacteroidales</taxon>
        <taxon>Muribaculaceae</taxon>
        <taxon>Duncaniella</taxon>
    </lineage>
</organism>
<dbReference type="Proteomes" id="UP000244905">
    <property type="component" value="Unassembled WGS sequence"/>
</dbReference>
<keyword evidence="2" id="KW-1185">Reference proteome</keyword>
<dbReference type="GeneID" id="82526549"/>
<name>A0A2V1INQ5_9BACT</name>
<dbReference type="GO" id="GO:0003677">
    <property type="term" value="F:DNA binding"/>
    <property type="evidence" value="ECO:0007669"/>
    <property type="project" value="UniProtKB-KW"/>
</dbReference>
<dbReference type="RefSeq" id="WP_107032686.1">
    <property type="nucleotide sequence ID" value="NZ_PUEC01000020.1"/>
</dbReference>
<dbReference type="EMBL" id="PUEC01000020">
    <property type="protein sequence ID" value="PWB01566.1"/>
    <property type="molecule type" value="Genomic_DNA"/>
</dbReference>
<accession>A0A2V1INQ5</accession>
<evidence type="ECO:0000313" key="2">
    <source>
        <dbReference type="Proteomes" id="UP000244905"/>
    </source>
</evidence>
<sequence length="128" mass="14237">MEAPTITFDQLPNVVGGLSEKLDRVLELLEKAGFTGHSKQSKPSRRLVYTKEACQIIGKSLSSLYRGIKAPNDPIPSYKRGKLLYFYEDELYAWIEGGRKHSVAPSLAETAAAMTAGMKRRPRGGYNF</sequence>
<comment type="caution">
    <text evidence="1">The sequence shown here is derived from an EMBL/GenBank/DDBJ whole genome shotgun (WGS) entry which is preliminary data.</text>
</comment>